<reference evidence="1" key="1">
    <citation type="submission" date="2020-04" db="EMBL/GenBank/DDBJ databases">
        <title>A chromosome-scale assembly and high-density genetic map of the yellow drum (Nibea albiflora) genome.</title>
        <authorList>
            <person name="Xu D."/>
            <person name="Zhang W."/>
            <person name="Chen R."/>
            <person name="Tan P."/>
            <person name="Wang L."/>
            <person name="Song H."/>
            <person name="Tian L."/>
            <person name="Zhu Q."/>
            <person name="Wang B."/>
        </authorList>
    </citation>
    <scope>NUCLEOTIDE SEQUENCE</scope>
    <source>
        <strain evidence="1">ZJHYS-2018</strain>
    </source>
</reference>
<feature type="non-terminal residue" evidence="1">
    <location>
        <position position="219"/>
    </location>
</feature>
<dbReference type="EMBL" id="CM024805">
    <property type="protein sequence ID" value="KAG8009360.1"/>
    <property type="molecule type" value="Genomic_DNA"/>
</dbReference>
<evidence type="ECO:0000313" key="1">
    <source>
        <dbReference type="EMBL" id="KAG8009360.1"/>
    </source>
</evidence>
<comment type="caution">
    <text evidence="1">The sequence shown here is derived from an EMBL/GenBank/DDBJ whole genome shotgun (WGS) entry which is preliminary data.</text>
</comment>
<name>A0ACB7F5Q7_NIBAL</name>
<gene>
    <name evidence="1" type="primary">OLFM3.3</name>
    <name evidence="1" type="ORF">GBF38_017610</name>
</gene>
<keyword evidence="2" id="KW-1185">Reference proteome</keyword>
<feature type="non-terminal residue" evidence="1">
    <location>
        <position position="1"/>
    </location>
</feature>
<organism evidence="1 2">
    <name type="scientific">Nibea albiflora</name>
    <name type="common">Yellow drum</name>
    <name type="synonym">Corvina albiflora</name>
    <dbReference type="NCBI Taxonomy" id="240163"/>
    <lineage>
        <taxon>Eukaryota</taxon>
        <taxon>Metazoa</taxon>
        <taxon>Chordata</taxon>
        <taxon>Craniata</taxon>
        <taxon>Vertebrata</taxon>
        <taxon>Euteleostomi</taxon>
        <taxon>Actinopterygii</taxon>
        <taxon>Neopterygii</taxon>
        <taxon>Teleostei</taxon>
        <taxon>Neoteleostei</taxon>
        <taxon>Acanthomorphata</taxon>
        <taxon>Eupercaria</taxon>
        <taxon>Sciaenidae</taxon>
        <taxon>Nibea</taxon>
    </lineage>
</organism>
<protein>
    <submittedName>
        <fullName evidence="1">Noelin-3</fullName>
    </submittedName>
</protein>
<evidence type="ECO:0000313" key="2">
    <source>
        <dbReference type="Proteomes" id="UP000805704"/>
    </source>
</evidence>
<dbReference type="Proteomes" id="UP000805704">
    <property type="component" value="Chromosome 17"/>
</dbReference>
<accession>A0ACB7F5Q7</accession>
<proteinExistence type="predicted"/>
<sequence length="219" mass="23923">FQFVLLVGDSHLRALVDGFVAMPEGTAVLWLHVHPWGDCSAPEDRASWLLWFLASLMRALSCCPQQQPHTACRGWRTRLADFRRPGEICNAAVVQRCGAGLSALDSVLQRRNRGCCAWLTTVCCVEAGHPERQRWYADPCVPSVAGSRQTACRARARVTCVGRAPPARTVPGVATQVVVERSRATATAGSQPRWMDTDVEGGFRGNTYSAVSTPVMDEV</sequence>